<reference evidence="2" key="1">
    <citation type="submission" date="2021-09" db="EMBL/GenBank/DDBJ databases">
        <authorList>
            <consortium name="AG Swart"/>
            <person name="Singh M."/>
            <person name="Singh A."/>
            <person name="Seah K."/>
            <person name="Emmerich C."/>
        </authorList>
    </citation>
    <scope>NUCLEOTIDE SEQUENCE</scope>
    <source>
        <strain evidence="2">ATCC30299</strain>
    </source>
</reference>
<evidence type="ECO:0000313" key="2">
    <source>
        <dbReference type="EMBL" id="CAG9314315.1"/>
    </source>
</evidence>
<gene>
    <name evidence="2" type="ORF">BSTOLATCC_MIC11326</name>
</gene>
<feature type="region of interest" description="Disordered" evidence="1">
    <location>
        <begin position="89"/>
        <end position="108"/>
    </location>
</feature>
<comment type="caution">
    <text evidence="2">The sequence shown here is derived from an EMBL/GenBank/DDBJ whole genome shotgun (WGS) entry which is preliminary data.</text>
</comment>
<evidence type="ECO:0000256" key="1">
    <source>
        <dbReference type="SAM" id="MobiDB-lite"/>
    </source>
</evidence>
<evidence type="ECO:0000313" key="3">
    <source>
        <dbReference type="Proteomes" id="UP001162131"/>
    </source>
</evidence>
<protein>
    <submittedName>
        <fullName evidence="2">Uncharacterized protein</fullName>
    </submittedName>
</protein>
<dbReference type="AlphaFoldDB" id="A0AAU9IHF3"/>
<organism evidence="2 3">
    <name type="scientific">Blepharisma stoltei</name>
    <dbReference type="NCBI Taxonomy" id="1481888"/>
    <lineage>
        <taxon>Eukaryota</taxon>
        <taxon>Sar</taxon>
        <taxon>Alveolata</taxon>
        <taxon>Ciliophora</taxon>
        <taxon>Postciliodesmatophora</taxon>
        <taxon>Heterotrichea</taxon>
        <taxon>Heterotrichida</taxon>
        <taxon>Blepharismidae</taxon>
        <taxon>Blepharisma</taxon>
    </lineage>
</organism>
<proteinExistence type="predicted"/>
<keyword evidence="3" id="KW-1185">Reference proteome</keyword>
<dbReference type="EMBL" id="CAJZBQ010000012">
    <property type="protein sequence ID" value="CAG9314315.1"/>
    <property type="molecule type" value="Genomic_DNA"/>
</dbReference>
<accession>A0AAU9IHF3</accession>
<sequence>MNIEIIKWKLGDLSVRIEPLREINSALCTIVVVKNLEDAEKIMRNYDNYNIGGKVDIHPYSSLFKRPDLLAPALFRCKSEPKIEKRFKGLESVDTQEEEEREEVLEDGEISDEEMKGGLEIHSFFEFPGVYFTGEGSEMKHSGVMVKTVKQNVEKNE</sequence>
<feature type="compositionally biased region" description="Acidic residues" evidence="1">
    <location>
        <begin position="94"/>
        <end position="108"/>
    </location>
</feature>
<dbReference type="Proteomes" id="UP001162131">
    <property type="component" value="Unassembled WGS sequence"/>
</dbReference>
<name>A0AAU9IHF3_9CILI</name>